<keyword evidence="3" id="KW-1185">Reference proteome</keyword>
<feature type="non-terminal residue" evidence="2">
    <location>
        <position position="1"/>
    </location>
</feature>
<evidence type="ECO:0000313" key="2">
    <source>
        <dbReference type="EMBL" id="MED6126887.1"/>
    </source>
</evidence>
<dbReference type="Proteomes" id="UP001341840">
    <property type="component" value="Unassembled WGS sequence"/>
</dbReference>
<comment type="caution">
    <text evidence="2">The sequence shown here is derived from an EMBL/GenBank/DDBJ whole genome shotgun (WGS) entry which is preliminary data.</text>
</comment>
<keyword evidence="1" id="KW-1133">Transmembrane helix</keyword>
<dbReference type="EMBL" id="JASCZI010031494">
    <property type="protein sequence ID" value="MED6126887.1"/>
    <property type="molecule type" value="Genomic_DNA"/>
</dbReference>
<feature type="transmembrane region" description="Helical" evidence="1">
    <location>
        <begin position="40"/>
        <end position="62"/>
    </location>
</feature>
<evidence type="ECO:0000313" key="3">
    <source>
        <dbReference type="Proteomes" id="UP001341840"/>
    </source>
</evidence>
<sequence length="76" mass="8554">ASSSSFARRPKLRISSRAQGVDLLNQLTFAPLFLHWFPSLLLFLELVVSLPCFTAVAPSVLLHRVFSISRYRFCSA</sequence>
<evidence type="ECO:0000256" key="1">
    <source>
        <dbReference type="SAM" id="Phobius"/>
    </source>
</evidence>
<gene>
    <name evidence="2" type="ORF">PIB30_082792</name>
</gene>
<reference evidence="2 3" key="1">
    <citation type="journal article" date="2023" name="Plants (Basel)">
        <title>Bridging the Gap: Combining Genomics and Transcriptomics Approaches to Understand Stylosanthes scabra, an Orphan Legume from the Brazilian Caatinga.</title>
        <authorList>
            <person name="Ferreira-Neto J.R.C."/>
            <person name="da Silva M.D."/>
            <person name="Binneck E."/>
            <person name="de Melo N.F."/>
            <person name="da Silva R.H."/>
            <person name="de Melo A.L.T.M."/>
            <person name="Pandolfi V."/>
            <person name="Bustamante F.O."/>
            <person name="Brasileiro-Vidal A.C."/>
            <person name="Benko-Iseppon A.M."/>
        </authorList>
    </citation>
    <scope>NUCLEOTIDE SEQUENCE [LARGE SCALE GENOMIC DNA]</scope>
    <source>
        <tissue evidence="2">Leaves</tissue>
    </source>
</reference>
<proteinExistence type="predicted"/>
<accession>A0ABU6RSA5</accession>
<organism evidence="2 3">
    <name type="scientific">Stylosanthes scabra</name>
    <dbReference type="NCBI Taxonomy" id="79078"/>
    <lineage>
        <taxon>Eukaryota</taxon>
        <taxon>Viridiplantae</taxon>
        <taxon>Streptophyta</taxon>
        <taxon>Embryophyta</taxon>
        <taxon>Tracheophyta</taxon>
        <taxon>Spermatophyta</taxon>
        <taxon>Magnoliopsida</taxon>
        <taxon>eudicotyledons</taxon>
        <taxon>Gunneridae</taxon>
        <taxon>Pentapetalae</taxon>
        <taxon>rosids</taxon>
        <taxon>fabids</taxon>
        <taxon>Fabales</taxon>
        <taxon>Fabaceae</taxon>
        <taxon>Papilionoideae</taxon>
        <taxon>50 kb inversion clade</taxon>
        <taxon>dalbergioids sensu lato</taxon>
        <taxon>Dalbergieae</taxon>
        <taxon>Pterocarpus clade</taxon>
        <taxon>Stylosanthes</taxon>
    </lineage>
</organism>
<name>A0ABU6RSA5_9FABA</name>
<keyword evidence="1" id="KW-0812">Transmembrane</keyword>
<keyword evidence="1" id="KW-0472">Membrane</keyword>
<protein>
    <submittedName>
        <fullName evidence="2">Uncharacterized protein</fullName>
    </submittedName>
</protein>